<dbReference type="InterPro" id="IPR004839">
    <property type="entry name" value="Aminotransferase_I/II_large"/>
</dbReference>
<evidence type="ECO:0000313" key="8">
    <source>
        <dbReference type="Proteomes" id="UP000005819"/>
    </source>
</evidence>
<comment type="similarity">
    <text evidence="4">Belongs to the class-I pyridoxal-phosphate-dependent aminotransferase family.</text>
</comment>
<evidence type="ECO:0000256" key="1">
    <source>
        <dbReference type="ARBA" id="ARBA00001933"/>
    </source>
</evidence>
<dbReference type="InterPro" id="IPR004838">
    <property type="entry name" value="NHTrfase_class1_PyrdxlP-BS"/>
</dbReference>
<dbReference type="InterPro" id="IPR015421">
    <property type="entry name" value="PyrdxlP-dep_Trfase_major"/>
</dbReference>
<dbReference type="eggNOG" id="COG0436">
    <property type="taxonomic scope" value="Bacteria"/>
</dbReference>
<dbReference type="Gene3D" id="3.90.1150.10">
    <property type="entry name" value="Aspartate Aminotransferase, domain 1"/>
    <property type="match status" value="1"/>
</dbReference>
<dbReference type="PANTHER" id="PTHR42832:SF3">
    <property type="entry name" value="L-GLUTAMINE--4-(METHYLSULFANYL)-2-OXOBUTANOATE AMINOTRANSFERASE"/>
    <property type="match status" value="1"/>
</dbReference>
<dbReference type="CDD" id="cd00609">
    <property type="entry name" value="AAT_like"/>
    <property type="match status" value="1"/>
</dbReference>
<keyword evidence="2 4" id="KW-0032">Aminotransferase</keyword>
<dbReference type="Gene3D" id="3.40.640.10">
    <property type="entry name" value="Type I PLP-dependent aspartate aminotransferase-like (Major domain)"/>
    <property type="match status" value="1"/>
</dbReference>
<name>B0MX09_9BACT</name>
<dbReference type="GO" id="GO:0008483">
    <property type="term" value="F:transaminase activity"/>
    <property type="evidence" value="ECO:0007669"/>
    <property type="project" value="UniProtKB-KW"/>
</dbReference>
<keyword evidence="8" id="KW-1185">Reference proteome</keyword>
<dbReference type="EC" id="2.6.1.-" evidence="4"/>
<organism evidence="7 8">
    <name type="scientific">Alistipes putredinis DSM 17216</name>
    <dbReference type="NCBI Taxonomy" id="445970"/>
    <lineage>
        <taxon>Bacteria</taxon>
        <taxon>Pseudomonadati</taxon>
        <taxon>Bacteroidota</taxon>
        <taxon>Bacteroidia</taxon>
        <taxon>Bacteroidales</taxon>
        <taxon>Rikenellaceae</taxon>
        <taxon>Alistipes</taxon>
    </lineage>
</organism>
<dbReference type="PROSITE" id="PS00105">
    <property type="entry name" value="AA_TRANSFER_CLASS_1"/>
    <property type="match status" value="1"/>
</dbReference>
<feature type="domain" description="Aminotransferase class I/classII large" evidence="6">
    <location>
        <begin position="52"/>
        <end position="413"/>
    </location>
</feature>
<comment type="cofactor">
    <cofactor evidence="1 4">
        <name>pyridoxal 5'-phosphate</name>
        <dbReference type="ChEBI" id="CHEBI:597326"/>
    </cofactor>
</comment>
<dbReference type="PANTHER" id="PTHR42832">
    <property type="entry name" value="AMINO ACID AMINOTRANSFERASE"/>
    <property type="match status" value="1"/>
</dbReference>
<gene>
    <name evidence="7" type="ORF">ALIPUT_01745</name>
</gene>
<evidence type="ECO:0000256" key="2">
    <source>
        <dbReference type="ARBA" id="ARBA00022576"/>
    </source>
</evidence>
<evidence type="ECO:0000256" key="3">
    <source>
        <dbReference type="ARBA" id="ARBA00022679"/>
    </source>
</evidence>
<evidence type="ECO:0000256" key="4">
    <source>
        <dbReference type="RuleBase" id="RU000481"/>
    </source>
</evidence>
<proteinExistence type="inferred from homology"/>
<dbReference type="Proteomes" id="UP000005819">
    <property type="component" value="Unassembled WGS sequence"/>
</dbReference>
<dbReference type="GO" id="GO:0030170">
    <property type="term" value="F:pyridoxal phosphate binding"/>
    <property type="evidence" value="ECO:0007669"/>
    <property type="project" value="InterPro"/>
</dbReference>
<feature type="region of interest" description="Disordered" evidence="5">
    <location>
        <begin position="1"/>
        <end position="24"/>
    </location>
</feature>
<dbReference type="InterPro" id="IPR015422">
    <property type="entry name" value="PyrdxlP-dep_Trfase_small"/>
</dbReference>
<dbReference type="InterPro" id="IPR050881">
    <property type="entry name" value="LL-DAP_aminotransferase"/>
</dbReference>
<dbReference type="SUPFAM" id="SSF53383">
    <property type="entry name" value="PLP-dependent transferases"/>
    <property type="match status" value="1"/>
</dbReference>
<dbReference type="RefSeq" id="WP_004327786.1">
    <property type="nucleotide sequence ID" value="NZ_DS499577.1"/>
</dbReference>
<accession>B0MX09</accession>
<dbReference type="OrthoDB" id="9802328at2"/>
<reference evidence="7" key="2">
    <citation type="submission" date="2013-09" db="EMBL/GenBank/DDBJ databases">
        <title>Draft genome sequence of Alistipes putredinis (DSM 17216).</title>
        <authorList>
            <person name="Sudarsanam P."/>
            <person name="Ley R."/>
            <person name="Guruge J."/>
            <person name="Turnbaugh P.J."/>
            <person name="Mahowald M."/>
            <person name="Liep D."/>
            <person name="Gordon J."/>
        </authorList>
    </citation>
    <scope>NUCLEOTIDE SEQUENCE</scope>
    <source>
        <strain evidence="7">DSM 17216</strain>
    </source>
</reference>
<dbReference type="InterPro" id="IPR015424">
    <property type="entry name" value="PyrdxlP-dep_Trfase"/>
</dbReference>
<comment type="caution">
    <text evidence="7">The sequence shown here is derived from an EMBL/GenBank/DDBJ whole genome shotgun (WGS) entry which is preliminary data.</text>
</comment>
<dbReference type="HOGENOM" id="CLU_017584_4_5_10"/>
<dbReference type="GeneID" id="73802333"/>
<evidence type="ECO:0000259" key="6">
    <source>
        <dbReference type="Pfam" id="PF00155"/>
    </source>
</evidence>
<dbReference type="AlphaFoldDB" id="B0MX09"/>
<sequence length="422" mass="47343">MKKQQPAELGGSEETKPAKPTVTPARRVENVEEYYFSVKLKEVARMNESGARVINLGIGSPDLPPSAETVQALCQAAARPDTHGYQPYVGIPELRAEFARWYKRWYGVDLDPANEILPLIGSKEGVMHISLAFLNEGDGVLIPNPGYPTYASVSKFVGARILPYALKEENDWQPDFEALEKMDLSGVKLMWCNYPNMPTGANGSRELFEKLVAFGRRHNIVICHDNPYSFILNDRPLSILSVPGAKEICIELNSMSKTFNMPGWRIGMVATNSRFLEWILRVKSNMDSGMFRPMQLAAVEALKAPDSWYQRMNEVYRRRRALAARILETLGCDVRDDQVGMFLWGRVNDTLAAQLTAAGECPNGVGEAICNRVLHQSRVFVTPGSIFGSEGRNYIRISLCCNEEMLQEALDRITTTRTKQNQ</sequence>
<reference evidence="7" key="1">
    <citation type="submission" date="2007-10" db="EMBL/GenBank/DDBJ databases">
        <authorList>
            <person name="Fulton L."/>
            <person name="Clifton S."/>
            <person name="Fulton B."/>
            <person name="Xu J."/>
            <person name="Minx P."/>
            <person name="Pepin K.H."/>
            <person name="Johnson M."/>
            <person name="Thiruvilangam P."/>
            <person name="Bhonagiri V."/>
            <person name="Nash W.E."/>
            <person name="Mardis E.R."/>
            <person name="Wilson R.K."/>
        </authorList>
    </citation>
    <scope>NUCLEOTIDE SEQUENCE [LARGE SCALE GENOMIC DNA]</scope>
    <source>
        <strain evidence="7">DSM 17216</strain>
    </source>
</reference>
<evidence type="ECO:0000256" key="5">
    <source>
        <dbReference type="SAM" id="MobiDB-lite"/>
    </source>
</evidence>
<protein>
    <recommendedName>
        <fullName evidence="4">Aminotransferase</fullName>
        <ecNumber evidence="4">2.6.1.-</ecNumber>
    </recommendedName>
</protein>
<evidence type="ECO:0000313" key="7">
    <source>
        <dbReference type="EMBL" id="EDS02226.1"/>
    </source>
</evidence>
<dbReference type="EMBL" id="ABFK02000020">
    <property type="protein sequence ID" value="EDS02226.1"/>
    <property type="molecule type" value="Genomic_DNA"/>
</dbReference>
<keyword evidence="3 4" id="KW-0808">Transferase</keyword>
<dbReference type="Pfam" id="PF00155">
    <property type="entry name" value="Aminotran_1_2"/>
    <property type="match status" value="1"/>
</dbReference>